<dbReference type="Proteomes" id="UP000321337">
    <property type="component" value="Unassembled WGS sequence"/>
</dbReference>
<keyword evidence="1" id="KW-0732">Signal</keyword>
<organism evidence="2 3">
    <name type="scientific">Sulfuriferula plumbiphila</name>
    <dbReference type="NCBI Taxonomy" id="171865"/>
    <lineage>
        <taxon>Bacteria</taxon>
        <taxon>Pseudomonadati</taxon>
        <taxon>Pseudomonadota</taxon>
        <taxon>Betaproteobacteria</taxon>
        <taxon>Nitrosomonadales</taxon>
        <taxon>Sulfuricellaceae</taxon>
        <taxon>Sulfuriferula</taxon>
    </lineage>
</organism>
<keyword evidence="3" id="KW-1185">Reference proteome</keyword>
<accession>A0A512LB76</accession>
<sequence length="115" mass="12405">MDVIRLLLILLFSLALPVNGYAALATVSPYCPMQQDQDMTSMPVAQACCCQHGGSGDPHGKPCKCDPMCKTVNPFQAVAAKSVFFPLQQGQPLLQSTIRVISCDASGVWRPPRLL</sequence>
<comment type="caution">
    <text evidence="2">The sequence shown here is derived from an EMBL/GenBank/DDBJ whole genome shotgun (WGS) entry which is preliminary data.</text>
</comment>
<feature type="chain" id="PRO_5022179207" evidence="1">
    <location>
        <begin position="23"/>
        <end position="115"/>
    </location>
</feature>
<proteinExistence type="predicted"/>
<evidence type="ECO:0000313" key="2">
    <source>
        <dbReference type="EMBL" id="GEP31738.1"/>
    </source>
</evidence>
<dbReference type="AlphaFoldDB" id="A0A512LB76"/>
<reference evidence="2 3" key="1">
    <citation type="submission" date="2019-07" db="EMBL/GenBank/DDBJ databases">
        <title>Whole genome shotgun sequence of Thiobacillus plumbophilus NBRC 107929.</title>
        <authorList>
            <person name="Hosoyama A."/>
            <person name="Uohara A."/>
            <person name="Ohji S."/>
            <person name="Ichikawa N."/>
        </authorList>
    </citation>
    <scope>NUCLEOTIDE SEQUENCE [LARGE SCALE GENOMIC DNA]</scope>
    <source>
        <strain evidence="2 3">NBRC 107929</strain>
    </source>
</reference>
<gene>
    <name evidence="2" type="ORF">TPL01_28760</name>
</gene>
<dbReference type="RefSeq" id="WP_147074696.1">
    <property type="nucleotide sequence ID" value="NZ_AP021884.1"/>
</dbReference>
<protein>
    <submittedName>
        <fullName evidence="2">Uncharacterized protein</fullName>
    </submittedName>
</protein>
<feature type="signal peptide" evidence="1">
    <location>
        <begin position="1"/>
        <end position="22"/>
    </location>
</feature>
<evidence type="ECO:0000256" key="1">
    <source>
        <dbReference type="SAM" id="SignalP"/>
    </source>
</evidence>
<name>A0A512LB76_9PROT</name>
<evidence type="ECO:0000313" key="3">
    <source>
        <dbReference type="Proteomes" id="UP000321337"/>
    </source>
</evidence>
<dbReference type="EMBL" id="BKAD01000035">
    <property type="protein sequence ID" value="GEP31738.1"/>
    <property type="molecule type" value="Genomic_DNA"/>
</dbReference>